<keyword evidence="4" id="KW-1185">Reference proteome</keyword>
<dbReference type="InterPro" id="IPR007714">
    <property type="entry name" value="CFA20_dom"/>
</dbReference>
<name>A0ABD2GYI2_PAGBO</name>
<proteinExistence type="predicted"/>
<protein>
    <recommendedName>
        <fullName evidence="2">CFA20 domain-containing protein</fullName>
    </recommendedName>
</protein>
<evidence type="ECO:0000259" key="2">
    <source>
        <dbReference type="Pfam" id="PF05018"/>
    </source>
</evidence>
<dbReference type="AlphaFoldDB" id="A0ABD2GYI2"/>
<comment type="caution">
    <text evidence="3">The sequence shown here is derived from an EMBL/GenBank/DDBJ whole genome shotgun (WGS) entry which is preliminary data.</text>
</comment>
<feature type="compositionally biased region" description="Polar residues" evidence="1">
    <location>
        <begin position="557"/>
        <end position="567"/>
    </location>
</feature>
<dbReference type="InterPro" id="IPR040441">
    <property type="entry name" value="CFA20/CFAP20DC"/>
</dbReference>
<evidence type="ECO:0000313" key="3">
    <source>
        <dbReference type="EMBL" id="KAL3058730.1"/>
    </source>
</evidence>
<feature type="region of interest" description="Disordered" evidence="1">
    <location>
        <begin position="234"/>
        <end position="314"/>
    </location>
</feature>
<evidence type="ECO:0000313" key="4">
    <source>
        <dbReference type="Proteomes" id="UP001619887"/>
    </source>
</evidence>
<feature type="compositionally biased region" description="Polar residues" evidence="1">
    <location>
        <begin position="293"/>
        <end position="302"/>
    </location>
</feature>
<feature type="compositionally biased region" description="Polar residues" evidence="1">
    <location>
        <begin position="445"/>
        <end position="473"/>
    </location>
</feature>
<dbReference type="Proteomes" id="UP001619887">
    <property type="component" value="Unassembled WGS sequence"/>
</dbReference>
<feature type="region of interest" description="Disordered" evidence="1">
    <location>
        <begin position="557"/>
        <end position="602"/>
    </location>
</feature>
<organism evidence="3 4">
    <name type="scientific">Pagothenia borchgrevinki</name>
    <name type="common">Bald rockcod</name>
    <name type="synonym">Trematomus borchgrevinki</name>
    <dbReference type="NCBI Taxonomy" id="8213"/>
    <lineage>
        <taxon>Eukaryota</taxon>
        <taxon>Metazoa</taxon>
        <taxon>Chordata</taxon>
        <taxon>Craniata</taxon>
        <taxon>Vertebrata</taxon>
        <taxon>Euteleostomi</taxon>
        <taxon>Actinopterygii</taxon>
        <taxon>Neopterygii</taxon>
        <taxon>Teleostei</taxon>
        <taxon>Neoteleostei</taxon>
        <taxon>Acanthomorphata</taxon>
        <taxon>Eupercaria</taxon>
        <taxon>Perciformes</taxon>
        <taxon>Notothenioidei</taxon>
        <taxon>Nototheniidae</taxon>
        <taxon>Pagothenia</taxon>
    </lineage>
</organism>
<dbReference type="EMBL" id="JBIYXZ010002074">
    <property type="protein sequence ID" value="KAL3058730.1"/>
    <property type="molecule type" value="Genomic_DNA"/>
</dbReference>
<feature type="region of interest" description="Disordered" evidence="1">
    <location>
        <begin position="361"/>
        <end position="538"/>
    </location>
</feature>
<reference evidence="3 4" key="2">
    <citation type="journal article" date="2024" name="G3 (Bethesda)">
        <title>The genome of the cryopelagic Antarctic bald notothen, Trematomus borchgrevinki.</title>
        <authorList>
            <person name="Rayamajhi N."/>
            <person name="Rivera-Colon A.G."/>
            <person name="Minhas B.F."/>
            <person name="Cheng C.C."/>
            <person name="Catchen J.M."/>
        </authorList>
    </citation>
    <scope>NUCLEOTIDE SEQUENCE [LARGE SCALE GENOMIC DNA]</scope>
    <source>
        <strain evidence="3">AGRC-2024</strain>
    </source>
</reference>
<gene>
    <name evidence="3" type="ORF">OYC64_010807</name>
</gene>
<sequence length="806" mass="88785">MFRNNYQGGPVVEIFSGQGKDPVAKWKLCGGPSFIHKEYNKEVRGFVYCLKGSSQTVKMQMPENGKMSLGLLQRFLVLQVHIEQCKDFSIELLITDLEHLKRRLYLSTVHKELSATHLHAKIPLVGLKRSVWSTLCIDLISFTSELFKGFLTLDGITLFATCKVRRIFTMKTVPTELSGDGNALNKTDMFLSGAGLMDSVPRSCQFPPDVNYVTQVLNIENLRKADMRAGLLSSDCVPDQSTTARSTGYRRPKPQGVLHTASGSRVSGPPPQTGRKSSAASEEMDKSLLFVSNVASPSSKMNQKVAAENESSAKLRDHLSHGEPSQILLQGTLGSLQPHPPNDRVFDKQGSKKLRVYSAGRERLASSASPDAVPGGDRKRSKTSEKGNSTPSRQKSEQQPLTLTETTKPLTAEECSLRESSGSAPSPAEPLRGSIGPGLSRDLQVGSSWESNDGSEPQLTLQEEVFTFSSQPHSPKRGQGQGEQEKMEMGDDPVQSGRRYEAQPQDDFIGSESDEDNGFTKINHATSRSPSPYLDGQLEVHPESQNMDQTAPTELSPASTVMQSPSSGGAEAAEMAPTRCLSPSVTPRRQERKCGPRGSDTLNQFVDENSSVTLSRSLLHEVKLNASTQNKVISLKEEGANTLHPNDSSVYNLHPLGSLRTHGEDEEELRMLASLKREHEEDECKASGLSASQIQHCNVSVSMSSDDASTWTHISKPVNQGHHYQKEMNPLLQSNPREWMDVLSPPLMPLSHGRRSANTWNNLDLIGGRDESLNEQEKEDEYLNLLYDPCLNCYFDPKTGKYYELA</sequence>
<feature type="compositionally biased region" description="Basic and acidic residues" evidence="1">
    <location>
        <begin position="376"/>
        <end position="385"/>
    </location>
</feature>
<dbReference type="PANTHER" id="PTHR12458">
    <property type="entry name" value="ORF PROTEIN"/>
    <property type="match status" value="1"/>
</dbReference>
<reference evidence="3 4" key="1">
    <citation type="journal article" date="2022" name="G3 (Bethesda)">
        <title>Evaluating Illumina-, Nanopore-, and PacBio-based genome assembly strategies with the bald notothen, Trematomus borchgrevinki.</title>
        <authorList>
            <person name="Rayamajhi N."/>
            <person name="Cheng C.C."/>
            <person name="Catchen J.M."/>
        </authorList>
    </citation>
    <scope>NUCLEOTIDE SEQUENCE [LARGE SCALE GENOMIC DNA]</scope>
    <source>
        <strain evidence="3">AGRC-2024</strain>
    </source>
</reference>
<feature type="compositionally biased region" description="Polar residues" evidence="1">
    <location>
        <begin position="386"/>
        <end position="400"/>
    </location>
</feature>
<dbReference type="Pfam" id="PF05018">
    <property type="entry name" value="CFA20_dom"/>
    <property type="match status" value="1"/>
</dbReference>
<feature type="domain" description="CFA20" evidence="2">
    <location>
        <begin position="1"/>
        <end position="171"/>
    </location>
</feature>
<evidence type="ECO:0000256" key="1">
    <source>
        <dbReference type="SAM" id="MobiDB-lite"/>
    </source>
</evidence>
<accession>A0ABD2GYI2</accession>
<feature type="compositionally biased region" description="Low complexity" evidence="1">
    <location>
        <begin position="401"/>
        <end position="430"/>
    </location>
</feature>